<keyword evidence="2" id="KW-1185">Reference proteome</keyword>
<dbReference type="EMBL" id="CAKOGP040000890">
    <property type="protein sequence ID" value="CAJ1940090.1"/>
    <property type="molecule type" value="Genomic_DNA"/>
</dbReference>
<dbReference type="AlphaFoldDB" id="A0AAD2CR52"/>
<comment type="caution">
    <text evidence="1">The sequence shown here is derived from an EMBL/GenBank/DDBJ whole genome shotgun (WGS) entry which is preliminary data.</text>
</comment>
<protein>
    <submittedName>
        <fullName evidence="1">Uncharacterized protein</fullName>
    </submittedName>
</protein>
<proteinExistence type="predicted"/>
<evidence type="ECO:0000313" key="2">
    <source>
        <dbReference type="Proteomes" id="UP001295423"/>
    </source>
</evidence>
<evidence type="ECO:0000313" key="1">
    <source>
        <dbReference type="EMBL" id="CAJ1940090.1"/>
    </source>
</evidence>
<dbReference type="InterPro" id="IPR029063">
    <property type="entry name" value="SAM-dependent_MTases_sf"/>
</dbReference>
<sequence length="237" mass="26811">MTDTDQNELVAAPLPQPNDPASTPYQYLFFDKIESEFFPSQLTPQTLSWVLLSKGKRKSQLSMRARVLEEPDSENRVLVQYPKGSTYRVRRKNLMPVLEHQSNLILVASETNDYRRSAIVHTLESDSFMEIGCDFGILVDSVHCESKIGIDKSEESIGIAKERYPSRDFLLADVFEDFDASAHKPTVVAIDINGNRLLPAVIDCIQLVMDAWSPRLIVVKSRELYAKMKADEESVGE</sequence>
<dbReference type="SUPFAM" id="SSF53335">
    <property type="entry name" value="S-adenosyl-L-methionine-dependent methyltransferases"/>
    <property type="match status" value="1"/>
</dbReference>
<name>A0AAD2CR52_9STRA</name>
<gene>
    <name evidence="1" type="ORF">CYCCA115_LOCUS6866</name>
</gene>
<accession>A0AAD2CR52</accession>
<organism evidence="1 2">
    <name type="scientific">Cylindrotheca closterium</name>
    <dbReference type="NCBI Taxonomy" id="2856"/>
    <lineage>
        <taxon>Eukaryota</taxon>
        <taxon>Sar</taxon>
        <taxon>Stramenopiles</taxon>
        <taxon>Ochrophyta</taxon>
        <taxon>Bacillariophyta</taxon>
        <taxon>Bacillariophyceae</taxon>
        <taxon>Bacillariophycidae</taxon>
        <taxon>Bacillariales</taxon>
        <taxon>Bacillariaceae</taxon>
        <taxon>Cylindrotheca</taxon>
    </lineage>
</organism>
<dbReference type="Proteomes" id="UP001295423">
    <property type="component" value="Unassembled WGS sequence"/>
</dbReference>
<reference evidence="1" key="1">
    <citation type="submission" date="2023-08" db="EMBL/GenBank/DDBJ databases">
        <authorList>
            <person name="Audoor S."/>
            <person name="Bilcke G."/>
        </authorList>
    </citation>
    <scope>NUCLEOTIDE SEQUENCE</scope>
</reference>